<reference evidence="1 2" key="1">
    <citation type="submission" date="2014-04" db="EMBL/GenBank/DDBJ databases">
        <title>The Genome Sequence of Thermoanaerobaculum aquaticum MP-01, The First Cultivated Group 23 Acidobacterium.</title>
        <authorList>
            <person name="Stamps B.W."/>
            <person name="Losey N.A."/>
            <person name="Lawson P.A."/>
            <person name="Stevenson B.S."/>
        </authorList>
    </citation>
    <scope>NUCLEOTIDE SEQUENCE [LARGE SCALE GENOMIC DNA]</scope>
    <source>
        <strain evidence="1 2">MP-01</strain>
    </source>
</reference>
<name>A0A062XVM3_9BACT</name>
<dbReference type="AlphaFoldDB" id="A0A062XVM3"/>
<protein>
    <recommendedName>
        <fullName evidence="3">Enoyl-CoA hydratase/isomerase family protein</fullName>
    </recommendedName>
</protein>
<dbReference type="PANTHER" id="PTHR11941:SF54">
    <property type="entry name" value="ENOYL-COA HYDRATASE, MITOCHONDRIAL"/>
    <property type="match status" value="1"/>
</dbReference>
<dbReference type="SUPFAM" id="SSF52096">
    <property type="entry name" value="ClpP/crotonase"/>
    <property type="match status" value="1"/>
</dbReference>
<dbReference type="STRING" id="1312852.EG19_03500"/>
<sequence>MSQLIHVEDQGGVSVLTMAAGANALDENLIAAMRAELAALKAAGAPALVLASQHPRVFCPGLDLKKLDGAGREVLRSMMEAFLALLRELVSYPGPAIAAVSGHAIAGGCLLAMACDRRVMARSGARLGLSEVNLGIPVPAGAVAMLLALYPTRSVEQLVLEGDGYGGERALELGLVERLAEAPEVLPEAVRLARHLASRPPRAFRLAKSYMRASLAETMAQRDAQELDAFLDCWFDPDTQDRLAVLVAEMSR</sequence>
<comment type="caution">
    <text evidence="1">The sequence shown here is derived from an EMBL/GenBank/DDBJ whole genome shotgun (WGS) entry which is preliminary data.</text>
</comment>
<keyword evidence="2" id="KW-1185">Reference proteome</keyword>
<dbReference type="InterPro" id="IPR001753">
    <property type="entry name" value="Enoyl-CoA_hydra/iso"/>
</dbReference>
<organism evidence="1 2">
    <name type="scientific">Thermoanaerobaculum aquaticum</name>
    <dbReference type="NCBI Taxonomy" id="1312852"/>
    <lineage>
        <taxon>Bacteria</taxon>
        <taxon>Pseudomonadati</taxon>
        <taxon>Acidobacteriota</taxon>
        <taxon>Thermoanaerobaculia</taxon>
        <taxon>Thermoanaerobaculales</taxon>
        <taxon>Thermoanaerobaculaceae</taxon>
        <taxon>Thermoanaerobaculum</taxon>
    </lineage>
</organism>
<dbReference type="Proteomes" id="UP000027284">
    <property type="component" value="Unassembled WGS sequence"/>
</dbReference>
<proteinExistence type="predicted"/>
<dbReference type="GO" id="GO:0003824">
    <property type="term" value="F:catalytic activity"/>
    <property type="evidence" value="ECO:0007669"/>
    <property type="project" value="UniProtKB-ARBA"/>
</dbReference>
<dbReference type="CDD" id="cd06558">
    <property type="entry name" value="crotonase-like"/>
    <property type="match status" value="1"/>
</dbReference>
<accession>A0A062XVM3</accession>
<evidence type="ECO:0000313" key="2">
    <source>
        <dbReference type="Proteomes" id="UP000027284"/>
    </source>
</evidence>
<dbReference type="PANTHER" id="PTHR11941">
    <property type="entry name" value="ENOYL-COA HYDRATASE-RELATED"/>
    <property type="match status" value="1"/>
</dbReference>
<dbReference type="OrthoDB" id="9807606at2"/>
<dbReference type="InterPro" id="IPR029045">
    <property type="entry name" value="ClpP/crotonase-like_dom_sf"/>
</dbReference>
<dbReference type="EMBL" id="JMFG01000002">
    <property type="protein sequence ID" value="KDA54878.1"/>
    <property type="molecule type" value="Genomic_DNA"/>
</dbReference>
<evidence type="ECO:0000313" key="1">
    <source>
        <dbReference type="EMBL" id="KDA54878.1"/>
    </source>
</evidence>
<dbReference type="Pfam" id="PF00378">
    <property type="entry name" value="ECH_1"/>
    <property type="match status" value="1"/>
</dbReference>
<gene>
    <name evidence="1" type="ORF">EG19_03500</name>
</gene>
<dbReference type="Gene3D" id="3.90.226.10">
    <property type="entry name" value="2-enoyl-CoA Hydratase, Chain A, domain 1"/>
    <property type="match status" value="1"/>
</dbReference>
<dbReference type="RefSeq" id="WP_038046218.1">
    <property type="nucleotide sequence ID" value="NZ_JMFG01000002.1"/>
</dbReference>
<evidence type="ECO:0008006" key="3">
    <source>
        <dbReference type="Google" id="ProtNLM"/>
    </source>
</evidence>
<dbReference type="GO" id="GO:0006635">
    <property type="term" value="P:fatty acid beta-oxidation"/>
    <property type="evidence" value="ECO:0007669"/>
    <property type="project" value="TreeGrafter"/>
</dbReference>